<name>A0A371E002_MUCPR</name>
<dbReference type="Proteomes" id="UP000257109">
    <property type="component" value="Unassembled WGS sequence"/>
</dbReference>
<keyword evidence="3" id="KW-1185">Reference proteome</keyword>
<comment type="caution">
    <text evidence="2">The sequence shown here is derived from an EMBL/GenBank/DDBJ whole genome shotgun (WGS) entry which is preliminary data.</text>
</comment>
<evidence type="ECO:0000313" key="3">
    <source>
        <dbReference type="Proteomes" id="UP000257109"/>
    </source>
</evidence>
<dbReference type="PANTHER" id="PTHR48475:SF2">
    <property type="entry name" value="RIBONUCLEASE H"/>
    <property type="match status" value="1"/>
</dbReference>
<evidence type="ECO:0008006" key="4">
    <source>
        <dbReference type="Google" id="ProtNLM"/>
    </source>
</evidence>
<accession>A0A371E002</accession>
<evidence type="ECO:0000256" key="1">
    <source>
        <dbReference type="SAM" id="MobiDB-lite"/>
    </source>
</evidence>
<proteinExistence type="predicted"/>
<organism evidence="2 3">
    <name type="scientific">Mucuna pruriens</name>
    <name type="common">Velvet bean</name>
    <name type="synonym">Dolichos pruriens</name>
    <dbReference type="NCBI Taxonomy" id="157652"/>
    <lineage>
        <taxon>Eukaryota</taxon>
        <taxon>Viridiplantae</taxon>
        <taxon>Streptophyta</taxon>
        <taxon>Embryophyta</taxon>
        <taxon>Tracheophyta</taxon>
        <taxon>Spermatophyta</taxon>
        <taxon>Magnoliopsida</taxon>
        <taxon>eudicotyledons</taxon>
        <taxon>Gunneridae</taxon>
        <taxon>Pentapetalae</taxon>
        <taxon>rosids</taxon>
        <taxon>fabids</taxon>
        <taxon>Fabales</taxon>
        <taxon>Fabaceae</taxon>
        <taxon>Papilionoideae</taxon>
        <taxon>50 kb inversion clade</taxon>
        <taxon>NPAAA clade</taxon>
        <taxon>indigoferoid/millettioid clade</taxon>
        <taxon>Phaseoleae</taxon>
        <taxon>Mucuna</taxon>
    </lineage>
</organism>
<dbReference type="AlphaFoldDB" id="A0A371E002"/>
<dbReference type="OrthoDB" id="1938451at2759"/>
<feature type="region of interest" description="Disordered" evidence="1">
    <location>
        <begin position="52"/>
        <end position="75"/>
    </location>
</feature>
<protein>
    <recommendedName>
        <fullName evidence="4">Reverse transcriptase/retrotransposon-derived protein RNase H-like domain-containing protein</fullName>
    </recommendedName>
</protein>
<gene>
    <name evidence="2" type="ORF">CR513_62641</name>
</gene>
<dbReference type="EMBL" id="QJKJ01017873">
    <property type="protein sequence ID" value="RDX58068.1"/>
    <property type="molecule type" value="Genomic_DNA"/>
</dbReference>
<reference evidence="2" key="1">
    <citation type="submission" date="2018-05" db="EMBL/GenBank/DDBJ databases">
        <title>Draft genome of Mucuna pruriens seed.</title>
        <authorList>
            <person name="Nnadi N.E."/>
            <person name="Vos R."/>
            <person name="Hasami M.H."/>
            <person name="Devisetty U.K."/>
            <person name="Aguiy J.C."/>
        </authorList>
    </citation>
    <scope>NUCLEOTIDE SEQUENCE [LARGE SCALE GENOMIC DNA]</scope>
    <source>
        <strain evidence="2">JCA_2017</strain>
    </source>
</reference>
<feature type="non-terminal residue" evidence="2">
    <location>
        <position position="1"/>
    </location>
</feature>
<sequence>MKTMLETPSILIKPTLGNSLLVYLSISDDVISVAIIQEWDKDQQVVYFVSKSHQGGSDNRPNGPTHQIGPTKVGPSWQNGRRTIQLFKFNISFERKGHIKAKALANFMTKLASIEEGSNNGKEWFLSIDRVSNQRGSGAGVILEGFNRVLIKKSLCFEFKTSNN</sequence>
<dbReference type="PANTHER" id="PTHR48475">
    <property type="entry name" value="RIBONUCLEASE H"/>
    <property type="match status" value="1"/>
</dbReference>
<evidence type="ECO:0000313" key="2">
    <source>
        <dbReference type="EMBL" id="RDX58068.1"/>
    </source>
</evidence>
<feature type="compositionally biased region" description="Polar residues" evidence="1">
    <location>
        <begin position="52"/>
        <end position="65"/>
    </location>
</feature>